<feature type="domain" description="DNA primase/helicase Gp4 N-terminal Bacteriophage T7-like" evidence="7">
    <location>
        <begin position="50"/>
        <end position="88"/>
    </location>
</feature>
<dbReference type="Gene3D" id="3.90.580.10">
    <property type="entry name" value="Zinc finger, CHC2-type domain"/>
    <property type="match status" value="1"/>
</dbReference>
<dbReference type="GO" id="GO:0003677">
    <property type="term" value="F:DNA binding"/>
    <property type="evidence" value="ECO:0007669"/>
    <property type="project" value="InterPro"/>
</dbReference>
<dbReference type="Pfam" id="PF08273">
    <property type="entry name" value="Zn_Ribbon_Prim"/>
    <property type="match status" value="1"/>
</dbReference>
<keyword evidence="1" id="KW-0240">DNA-directed RNA polymerase</keyword>
<evidence type="ECO:0000256" key="4">
    <source>
        <dbReference type="ARBA" id="ARBA00022695"/>
    </source>
</evidence>
<dbReference type="InterPro" id="IPR036977">
    <property type="entry name" value="DNA_primase_Znf_CHC2"/>
</dbReference>
<keyword evidence="8" id="KW-0347">Helicase</keyword>
<evidence type="ECO:0000313" key="8">
    <source>
        <dbReference type="EMBL" id="EEZ71302.1"/>
    </source>
</evidence>
<dbReference type="InterPro" id="IPR006171">
    <property type="entry name" value="TOPRIM_dom"/>
</dbReference>
<dbReference type="GO" id="GO:0000428">
    <property type="term" value="C:DNA-directed RNA polymerase complex"/>
    <property type="evidence" value="ECO:0007669"/>
    <property type="project" value="UniProtKB-KW"/>
</dbReference>
<evidence type="ECO:0000256" key="5">
    <source>
        <dbReference type="ARBA" id="ARBA00022705"/>
    </source>
</evidence>
<keyword evidence="3" id="KW-0808">Transferase</keyword>
<evidence type="ECO:0000259" key="7">
    <source>
        <dbReference type="SMART" id="SM00778"/>
    </source>
</evidence>
<dbReference type="EMBL" id="ACDY02000009">
    <property type="protein sequence ID" value="EEZ71302.1"/>
    <property type="molecule type" value="Genomic_DNA"/>
</dbReference>
<keyword evidence="8" id="KW-0547">Nucleotide-binding</keyword>
<keyword evidence="4" id="KW-0548">Nucleotidyltransferase</keyword>
<dbReference type="SMART" id="SM00778">
    <property type="entry name" value="Prim_Zn_Ribbon"/>
    <property type="match status" value="1"/>
</dbReference>
<dbReference type="Pfam" id="PF13362">
    <property type="entry name" value="Toprim_3"/>
    <property type="match status" value="1"/>
</dbReference>
<keyword evidence="2" id="KW-0639">Primosome</keyword>
<dbReference type="InterPro" id="IPR013237">
    <property type="entry name" value="Phage_T7_Gp4_N"/>
</dbReference>
<protein>
    <submittedName>
        <fullName evidence="8">Zinc-binding domain of primase-helicase</fullName>
    </submittedName>
</protein>
<sequence>MERQNMKNKHQNGADNWPRYCLEDVKAAARGRWPEILTALGLDPKYLNPKKHQPCPNCGGKDRFRFTDHKQGGGFICNGCAPDGGSGFDLLMLLYGYDFTEAYKAVAGVLGMGGGSTAPAVMKQPPAPLPDTAKEDEAKRQRLAALWESCERWDADRIIADYLHGRGIPYPEKMPIHSDLRLCRRLAYWHKGRVIGHFPAMVVVYRDVSGKPRGLHMTYLSVSDGGEVSKIRLYDPQTRETLPAKKMQSVSAGSLTGAAMRIFKPEGGILGVCEGIETAVAARYVSGVPMWACGSAHGLKSLVLPDWVRELVIIADNDANRTGIEAARALQRRYHGKLDSIRIWQPDGAGADALDVLAANIQKGAAR</sequence>
<keyword evidence="6" id="KW-0804">Transcription</keyword>
<dbReference type="GO" id="GO:0016779">
    <property type="term" value="F:nucleotidyltransferase activity"/>
    <property type="evidence" value="ECO:0007669"/>
    <property type="project" value="UniProtKB-KW"/>
</dbReference>
<keyword evidence="8" id="KW-0067">ATP-binding</keyword>
<organism evidence="8 9">
    <name type="scientific">Neisseria cinerea ATCC 14685</name>
    <dbReference type="NCBI Taxonomy" id="546262"/>
    <lineage>
        <taxon>Bacteria</taxon>
        <taxon>Pseudomonadati</taxon>
        <taxon>Pseudomonadota</taxon>
        <taxon>Betaproteobacteria</taxon>
        <taxon>Neisseriales</taxon>
        <taxon>Neisseriaceae</taxon>
        <taxon>Neisseria</taxon>
    </lineage>
</organism>
<dbReference type="GO" id="GO:0008270">
    <property type="term" value="F:zinc ion binding"/>
    <property type="evidence" value="ECO:0007669"/>
    <property type="project" value="InterPro"/>
</dbReference>
<gene>
    <name evidence="8" type="ORF">NEICINOT_04574</name>
</gene>
<evidence type="ECO:0000256" key="6">
    <source>
        <dbReference type="ARBA" id="ARBA00023163"/>
    </source>
</evidence>
<evidence type="ECO:0000256" key="1">
    <source>
        <dbReference type="ARBA" id="ARBA00022478"/>
    </source>
</evidence>
<dbReference type="OrthoDB" id="8967890at2"/>
<dbReference type="GO" id="GO:1990077">
    <property type="term" value="C:primosome complex"/>
    <property type="evidence" value="ECO:0007669"/>
    <property type="project" value="UniProtKB-KW"/>
</dbReference>
<evidence type="ECO:0000313" key="9">
    <source>
        <dbReference type="Proteomes" id="UP000003294"/>
    </source>
</evidence>
<dbReference type="AlphaFoldDB" id="D0W4H6"/>
<name>D0W4H6_NEICI</name>
<dbReference type="Proteomes" id="UP000003294">
    <property type="component" value="Unassembled WGS sequence"/>
</dbReference>
<evidence type="ECO:0000256" key="2">
    <source>
        <dbReference type="ARBA" id="ARBA00022515"/>
    </source>
</evidence>
<proteinExistence type="predicted"/>
<accession>D0W4H6</accession>
<dbReference type="GO" id="GO:0004386">
    <property type="term" value="F:helicase activity"/>
    <property type="evidence" value="ECO:0007669"/>
    <property type="project" value="UniProtKB-KW"/>
</dbReference>
<reference evidence="8 9" key="1">
    <citation type="submission" date="2009-10" db="EMBL/GenBank/DDBJ databases">
        <authorList>
            <person name="Weinstock G."/>
            <person name="Sodergren E."/>
            <person name="Clifton S."/>
            <person name="Fulton L."/>
            <person name="Fulton B."/>
            <person name="Courtney L."/>
            <person name="Fronick C."/>
            <person name="Harrison M."/>
            <person name="Strong C."/>
            <person name="Farmer C."/>
            <person name="Delahaunty K."/>
            <person name="Markovic C."/>
            <person name="Hall O."/>
            <person name="Minx P."/>
            <person name="Tomlinson C."/>
            <person name="Mitreva M."/>
            <person name="Nelson J."/>
            <person name="Hou S."/>
            <person name="Wollam A."/>
            <person name="Pepin K.H."/>
            <person name="Johnson M."/>
            <person name="Bhonagiri V."/>
            <person name="Nash W.E."/>
            <person name="Warren W."/>
            <person name="Chinwalla A."/>
            <person name="Mardis E.R."/>
            <person name="Wilson R.K."/>
        </authorList>
    </citation>
    <scope>NUCLEOTIDE SEQUENCE [LARGE SCALE GENOMIC DNA]</scope>
    <source>
        <strain evidence="8 9">ATCC 14685</strain>
    </source>
</reference>
<dbReference type="SUPFAM" id="SSF57783">
    <property type="entry name" value="Zinc beta-ribbon"/>
    <property type="match status" value="1"/>
</dbReference>
<comment type="caution">
    <text evidence="8">The sequence shown here is derived from an EMBL/GenBank/DDBJ whole genome shotgun (WGS) entry which is preliminary data.</text>
</comment>
<keyword evidence="8" id="KW-0378">Hydrolase</keyword>
<dbReference type="eggNOG" id="COG4643">
    <property type="taxonomic scope" value="Bacteria"/>
</dbReference>
<evidence type="ECO:0000256" key="3">
    <source>
        <dbReference type="ARBA" id="ARBA00022679"/>
    </source>
</evidence>
<keyword evidence="5" id="KW-0235">DNA replication</keyword>
<dbReference type="STRING" id="546262.NEICINOT_04574"/>
<dbReference type="Pfam" id="PF23639">
    <property type="entry name" value="DUF7146"/>
    <property type="match status" value="1"/>
</dbReference>
<dbReference type="InterPro" id="IPR055570">
    <property type="entry name" value="DUF7146"/>
</dbReference>
<dbReference type="GO" id="GO:0006269">
    <property type="term" value="P:DNA replication, synthesis of primer"/>
    <property type="evidence" value="ECO:0007669"/>
    <property type="project" value="UniProtKB-KW"/>
</dbReference>